<keyword evidence="1" id="KW-0472">Membrane</keyword>
<proteinExistence type="predicted"/>
<dbReference type="Proteomes" id="UP000251960">
    <property type="component" value="Chromosome 1"/>
</dbReference>
<evidence type="ECO:0000256" key="1">
    <source>
        <dbReference type="SAM" id="Phobius"/>
    </source>
</evidence>
<protein>
    <submittedName>
        <fullName evidence="2">Uncharacterized protein</fullName>
    </submittedName>
</protein>
<gene>
    <name evidence="2" type="ORF">Zm00014a_027150</name>
</gene>
<dbReference type="AlphaFoldDB" id="A0A317Y512"/>
<feature type="transmembrane region" description="Helical" evidence="1">
    <location>
        <begin position="56"/>
        <end position="84"/>
    </location>
</feature>
<sequence>IYVCTTVEDRPGTVVRSLSTEPKVLDRCSLFVKYRGKSCLGYPFLRSHSCGSRQQLALGLSFCLCLYNCLVPCTIMQCAVQSYIQHVVENGALLLGSIYYISILVLDLQSRDIALSLGETSYPSIELLPILSCLHPAPFP</sequence>
<accession>A0A317Y512</accession>
<keyword evidence="1" id="KW-0812">Transmembrane</keyword>
<feature type="transmembrane region" description="Helical" evidence="1">
    <location>
        <begin position="90"/>
        <end position="108"/>
    </location>
</feature>
<comment type="caution">
    <text evidence="2">The sequence shown here is derived from an EMBL/GenBank/DDBJ whole genome shotgun (WGS) entry which is preliminary data.</text>
</comment>
<reference evidence="2" key="1">
    <citation type="journal article" date="2018" name="Nat. Genet.">
        <title>Extensive intraspecific gene order and gene structural variations between Mo17 and other maize genomes.</title>
        <authorList>
            <person name="Sun S."/>
            <person name="Zhou Y."/>
            <person name="Chen J."/>
            <person name="Shi J."/>
            <person name="Zhao H."/>
            <person name="Zhao H."/>
            <person name="Song W."/>
            <person name="Zhang M."/>
            <person name="Cui Y."/>
            <person name="Dong X."/>
            <person name="Liu H."/>
            <person name="Ma X."/>
            <person name="Jiao Y."/>
            <person name="Wang B."/>
            <person name="Wei X."/>
            <person name="Stein J.C."/>
            <person name="Glaubitz J.C."/>
            <person name="Lu F."/>
            <person name="Yu G."/>
            <person name="Liang C."/>
            <person name="Fengler K."/>
            <person name="Li B."/>
            <person name="Rafalski A."/>
            <person name="Schnable P.S."/>
            <person name="Ware D.H."/>
            <person name="Buckler E.S."/>
            <person name="Lai J."/>
        </authorList>
    </citation>
    <scope>NUCLEOTIDE SEQUENCE [LARGE SCALE GENOMIC DNA]</scope>
    <source>
        <tissue evidence="2">Seedling</tissue>
    </source>
</reference>
<organism evidence="2">
    <name type="scientific">Zea mays</name>
    <name type="common">Maize</name>
    <dbReference type="NCBI Taxonomy" id="4577"/>
    <lineage>
        <taxon>Eukaryota</taxon>
        <taxon>Viridiplantae</taxon>
        <taxon>Streptophyta</taxon>
        <taxon>Embryophyta</taxon>
        <taxon>Tracheophyta</taxon>
        <taxon>Spermatophyta</taxon>
        <taxon>Magnoliopsida</taxon>
        <taxon>Liliopsida</taxon>
        <taxon>Poales</taxon>
        <taxon>Poaceae</taxon>
        <taxon>PACMAD clade</taxon>
        <taxon>Panicoideae</taxon>
        <taxon>Andropogonodae</taxon>
        <taxon>Andropogoneae</taxon>
        <taxon>Tripsacinae</taxon>
        <taxon>Zea</taxon>
    </lineage>
</organism>
<dbReference type="EMBL" id="NCVQ01000001">
    <property type="protein sequence ID" value="PWZ53705.1"/>
    <property type="molecule type" value="Genomic_DNA"/>
</dbReference>
<feature type="non-terminal residue" evidence="2">
    <location>
        <position position="1"/>
    </location>
</feature>
<keyword evidence="1" id="KW-1133">Transmembrane helix</keyword>
<name>A0A317Y512_MAIZE</name>
<evidence type="ECO:0000313" key="2">
    <source>
        <dbReference type="EMBL" id="PWZ53705.1"/>
    </source>
</evidence>